<feature type="domain" description="Topo IA-type catalytic" evidence="13">
    <location>
        <begin position="153"/>
        <end position="579"/>
    </location>
</feature>
<dbReference type="GO" id="GO:0005694">
    <property type="term" value="C:chromosome"/>
    <property type="evidence" value="ECO:0007669"/>
    <property type="project" value="InterPro"/>
</dbReference>
<evidence type="ECO:0000256" key="6">
    <source>
        <dbReference type="ARBA" id="ARBA00022842"/>
    </source>
</evidence>
<dbReference type="Gene3D" id="3.30.65.10">
    <property type="entry name" value="Bacterial Topoisomerase I, domain 1"/>
    <property type="match status" value="2"/>
</dbReference>
<dbReference type="EMBL" id="CP009223">
    <property type="protein sequence ID" value="AIM62706.1"/>
    <property type="molecule type" value="Genomic_DNA"/>
</dbReference>
<evidence type="ECO:0000256" key="10">
    <source>
        <dbReference type="HAMAP-Rule" id="MF_00952"/>
    </source>
</evidence>
<dbReference type="Gene3D" id="3.40.50.140">
    <property type="match status" value="1"/>
</dbReference>
<dbReference type="Gene3D" id="1.10.460.10">
    <property type="entry name" value="Topoisomerase I, domain 2"/>
    <property type="match status" value="1"/>
</dbReference>
<dbReference type="SUPFAM" id="SSF56712">
    <property type="entry name" value="Prokaryotic type I DNA topoisomerase"/>
    <property type="match status" value="1"/>
</dbReference>
<keyword evidence="9 10" id="KW-0413">Isomerase</keyword>
<dbReference type="PROSITE" id="PS50880">
    <property type="entry name" value="TOPRIM"/>
    <property type="match status" value="1"/>
</dbReference>
<dbReference type="PATRIC" id="fig|759620.7.peg.442"/>
<comment type="subunit">
    <text evidence="10">Monomer.</text>
</comment>
<evidence type="ECO:0000256" key="11">
    <source>
        <dbReference type="SAM" id="MobiDB-lite"/>
    </source>
</evidence>
<feature type="domain" description="Toprim" evidence="12">
    <location>
        <begin position="26"/>
        <end position="139"/>
    </location>
</feature>
<dbReference type="Pfam" id="PF01131">
    <property type="entry name" value="Topoisom_bac"/>
    <property type="match status" value="1"/>
</dbReference>
<dbReference type="InterPro" id="IPR013497">
    <property type="entry name" value="Topo_IA_cen"/>
</dbReference>
<evidence type="ECO:0000259" key="13">
    <source>
        <dbReference type="PROSITE" id="PS52039"/>
    </source>
</evidence>
<dbReference type="PRINTS" id="PR00417">
    <property type="entry name" value="PRTPISMRASEI"/>
</dbReference>
<evidence type="ECO:0000256" key="1">
    <source>
        <dbReference type="ARBA" id="ARBA00000213"/>
    </source>
</evidence>
<gene>
    <name evidence="10" type="primary">topA</name>
    <name evidence="14" type="ORF">WS74_0454</name>
</gene>
<dbReference type="InterPro" id="IPR034149">
    <property type="entry name" value="TOPRIM_TopoI"/>
</dbReference>
<feature type="region of interest" description="Disordered" evidence="11">
    <location>
        <begin position="677"/>
        <end position="731"/>
    </location>
</feature>
<dbReference type="GO" id="GO:0003917">
    <property type="term" value="F:DNA topoisomerase type I (single strand cut, ATP-independent) activity"/>
    <property type="evidence" value="ECO:0007669"/>
    <property type="project" value="UniProtKB-UniRule"/>
</dbReference>
<feature type="compositionally biased region" description="Basic and acidic residues" evidence="11">
    <location>
        <begin position="677"/>
        <end position="713"/>
    </location>
</feature>
<dbReference type="GO" id="GO:0008270">
    <property type="term" value="F:zinc ion binding"/>
    <property type="evidence" value="ECO:0007669"/>
    <property type="project" value="UniProtKB-KW"/>
</dbReference>
<feature type="site" description="Interaction with DNA" evidence="10">
    <location>
        <position position="179"/>
    </location>
</feature>
<keyword evidence="7 10" id="KW-0799">Topoisomerase</keyword>
<keyword evidence="6" id="KW-0460">Magnesium</keyword>
<dbReference type="Gene3D" id="2.70.20.10">
    <property type="entry name" value="Topoisomerase I, domain 3"/>
    <property type="match status" value="1"/>
</dbReference>
<feature type="site" description="Interaction with DNA" evidence="10">
    <location>
        <position position="56"/>
    </location>
</feature>
<evidence type="ECO:0000313" key="15">
    <source>
        <dbReference type="Proteomes" id="UP000029079"/>
    </source>
</evidence>
<feature type="site" description="Interaction with DNA" evidence="10">
    <location>
        <position position="163"/>
    </location>
</feature>
<dbReference type="CDD" id="cd00186">
    <property type="entry name" value="TOP1Ac"/>
    <property type="match status" value="1"/>
</dbReference>
<feature type="site" description="Interaction with DNA" evidence="10">
    <location>
        <position position="164"/>
    </location>
</feature>
<reference evidence="14 15" key="1">
    <citation type="journal article" date="2014" name="Genome Announc.">
        <title>Complete Genome Sequences of Fish Pathogenic Weissella ceti Strains WS74 and WS105.</title>
        <authorList>
            <person name="Figueiredo H.C."/>
            <person name="Leal C.A."/>
            <person name="Dorella F.A."/>
            <person name="Carvalho A.F."/>
            <person name="Soares S.C."/>
            <person name="Pereira F.L."/>
            <person name="Azevedo V.A."/>
        </authorList>
    </citation>
    <scope>NUCLEOTIDE SEQUENCE [LARGE SCALE GENOMIC DNA]</scope>
    <source>
        <strain evidence="14 15">WS74</strain>
    </source>
</reference>
<feature type="region of interest" description="Disordered" evidence="11">
    <location>
        <begin position="1"/>
        <end position="25"/>
    </location>
</feature>
<dbReference type="SMART" id="SM00436">
    <property type="entry name" value="TOP1Bc"/>
    <property type="match status" value="1"/>
</dbReference>
<dbReference type="CDD" id="cd03363">
    <property type="entry name" value="TOPRIM_TopoIA_TopoI"/>
    <property type="match status" value="1"/>
</dbReference>
<feature type="compositionally biased region" description="Basic residues" evidence="11">
    <location>
        <begin position="714"/>
        <end position="731"/>
    </location>
</feature>
<dbReference type="KEGG" id="wct:WS74_0454"/>
<dbReference type="KEGG" id="wci:WS105_0452"/>
<feature type="compositionally biased region" description="Basic and acidic residues" evidence="11">
    <location>
        <begin position="1"/>
        <end position="11"/>
    </location>
</feature>
<comment type="function">
    <text evidence="10">Releases the supercoiling and torsional tension of DNA, which is introduced during the DNA replication and transcription, by transiently cleaving and rejoining one strand of the DNA duplex. Introduces a single-strand break via transesterification at a target site in duplex DNA. The scissile phosphodiester is attacked by the catalytic tyrosine of the enzyme, resulting in the formation of a DNA-(5'-phosphotyrosyl)-enzyme intermediate and the expulsion of a 3'-OH DNA strand. The free DNA strand then undergoes passage around the unbroken strand, thus removing DNA supercoils. Finally, in the religation step, the DNA 3'-OH attacks the covalent intermediate to expel the active-site tyrosine and restore the DNA phosphodiester backbone.</text>
</comment>
<dbReference type="PANTHER" id="PTHR42785">
    <property type="entry name" value="DNA TOPOISOMERASE, TYPE IA, CORE"/>
    <property type="match status" value="1"/>
</dbReference>
<dbReference type="Proteomes" id="UP000029079">
    <property type="component" value="Chromosome"/>
</dbReference>
<keyword evidence="4" id="KW-0863">Zinc-finger</keyword>
<dbReference type="InterPro" id="IPR005733">
    <property type="entry name" value="TopoI_bac-type"/>
</dbReference>
<evidence type="ECO:0000256" key="2">
    <source>
        <dbReference type="ARBA" id="ARBA00009446"/>
    </source>
</evidence>
<dbReference type="InterPro" id="IPR003601">
    <property type="entry name" value="Topo_IA_2"/>
</dbReference>
<evidence type="ECO:0000256" key="4">
    <source>
        <dbReference type="ARBA" id="ARBA00022771"/>
    </source>
</evidence>
<reference evidence="15" key="2">
    <citation type="submission" date="2014-08" db="EMBL/GenBank/DDBJ databases">
        <title>Complete genome of Weissella ceti strain WS74 isolated from diseased rainbow trout in Brazil.</title>
        <authorList>
            <person name="Figueiredo H.C.P."/>
            <person name="Leal C.A.G."/>
            <person name="Pereira F.L."/>
            <person name="Soares S.C."/>
            <person name="Dorella F.A."/>
            <person name="Carvalho A.F."/>
            <person name="Azevedo V.A.C."/>
        </authorList>
    </citation>
    <scope>NUCLEOTIDE SEQUENCE [LARGE SCALE GENOMIC DNA]</scope>
    <source>
        <strain evidence="15">WS74</strain>
    </source>
</reference>
<keyword evidence="8 10" id="KW-0238">DNA-binding</keyword>
<dbReference type="OrthoDB" id="9804262at2"/>
<accession>A0A075TZU3</accession>
<dbReference type="InterPro" id="IPR013824">
    <property type="entry name" value="Topo_IA_cen_sub1"/>
</dbReference>
<feature type="site" description="Interaction with DNA" evidence="10">
    <location>
        <position position="172"/>
    </location>
</feature>
<dbReference type="EC" id="5.6.2.1" evidence="10"/>
<dbReference type="SMART" id="SM00493">
    <property type="entry name" value="TOPRIM"/>
    <property type="match status" value="1"/>
</dbReference>
<dbReference type="GO" id="GO:0003677">
    <property type="term" value="F:DNA binding"/>
    <property type="evidence" value="ECO:0007669"/>
    <property type="project" value="UniProtKB-KW"/>
</dbReference>
<dbReference type="GO" id="GO:0006265">
    <property type="term" value="P:DNA topological change"/>
    <property type="evidence" value="ECO:0007669"/>
    <property type="project" value="UniProtKB-UniRule"/>
</dbReference>
<dbReference type="InterPro" id="IPR013498">
    <property type="entry name" value="Topo_IA_Znf"/>
</dbReference>
<feature type="site" description="Interaction with DNA" evidence="10">
    <location>
        <position position="167"/>
    </location>
</feature>
<comment type="catalytic activity">
    <reaction evidence="1 10">
        <text>ATP-independent breakage of single-stranded DNA, followed by passage and rejoining.</text>
        <dbReference type="EC" id="5.6.2.1"/>
    </reaction>
</comment>
<evidence type="ECO:0000256" key="5">
    <source>
        <dbReference type="ARBA" id="ARBA00022833"/>
    </source>
</evidence>
<dbReference type="Pfam" id="PF01396">
    <property type="entry name" value="Zn_ribbon_Top1"/>
    <property type="match status" value="2"/>
</dbReference>
<dbReference type="InterPro" id="IPR023405">
    <property type="entry name" value="Topo_IA_core_domain"/>
</dbReference>
<dbReference type="AlphaFoldDB" id="A0A075TZU3"/>
<evidence type="ECO:0000313" key="14">
    <source>
        <dbReference type="EMBL" id="AIM62706.1"/>
    </source>
</evidence>
<keyword evidence="5" id="KW-0862">Zinc</keyword>
<protein>
    <recommendedName>
        <fullName evidence="10">DNA topoisomerase 1</fullName>
        <ecNumber evidence="10">5.6.2.1</ecNumber>
    </recommendedName>
    <alternativeName>
        <fullName evidence="10">DNA topoisomerase I</fullName>
    </alternativeName>
</protein>
<dbReference type="PANTHER" id="PTHR42785:SF1">
    <property type="entry name" value="DNA TOPOISOMERASE"/>
    <property type="match status" value="1"/>
</dbReference>
<dbReference type="InterPro" id="IPR013826">
    <property type="entry name" value="Topo_IA_cen_sub3"/>
</dbReference>
<dbReference type="STRING" id="759620.WS105_0452"/>
<evidence type="ECO:0000256" key="8">
    <source>
        <dbReference type="ARBA" id="ARBA00023125"/>
    </source>
</evidence>
<feature type="site" description="Interaction with DNA" evidence="10">
    <location>
        <position position="511"/>
    </location>
</feature>
<feature type="region of interest" description="Interaction with DNA" evidence="10">
    <location>
        <begin position="187"/>
        <end position="192"/>
    </location>
</feature>
<dbReference type="InterPro" id="IPR006171">
    <property type="entry name" value="TOPRIM_dom"/>
</dbReference>
<dbReference type="KEGG" id="wce:WS08_0454"/>
<proteinExistence type="inferred from homology"/>
<dbReference type="InterPro" id="IPR000380">
    <property type="entry name" value="Topo_IA"/>
</dbReference>
<feature type="site" description="Interaction with DNA" evidence="10">
    <location>
        <position position="326"/>
    </location>
</feature>
<comment type="similarity">
    <text evidence="2 10">Belongs to the type IA topoisomerase family.</text>
</comment>
<dbReference type="Gene3D" id="1.10.290.10">
    <property type="entry name" value="Topoisomerase I, domain 4"/>
    <property type="match status" value="1"/>
</dbReference>
<feature type="compositionally biased region" description="Basic residues" evidence="11">
    <location>
        <begin position="12"/>
        <end position="25"/>
    </location>
</feature>
<evidence type="ECO:0000256" key="9">
    <source>
        <dbReference type="ARBA" id="ARBA00023235"/>
    </source>
</evidence>
<evidence type="ECO:0000259" key="12">
    <source>
        <dbReference type="PROSITE" id="PS50880"/>
    </source>
</evidence>
<dbReference type="SUPFAM" id="SSF57783">
    <property type="entry name" value="Zinc beta-ribbon"/>
    <property type="match status" value="1"/>
</dbReference>
<dbReference type="NCBIfam" id="TIGR01051">
    <property type="entry name" value="topA_bact"/>
    <property type="match status" value="1"/>
</dbReference>
<keyword evidence="15" id="KW-1185">Reference proteome</keyword>
<dbReference type="Pfam" id="PF01751">
    <property type="entry name" value="Toprim"/>
    <property type="match status" value="1"/>
</dbReference>
<dbReference type="InterPro" id="IPR013825">
    <property type="entry name" value="Topo_IA_cen_sub2"/>
</dbReference>
<dbReference type="InterPro" id="IPR003602">
    <property type="entry name" value="Topo_IA_DNA-bd_dom"/>
</dbReference>
<feature type="active site" description="O-(5'-phospho-DNA)-tyrosine intermediate" evidence="10">
    <location>
        <position position="324"/>
    </location>
</feature>
<dbReference type="RefSeq" id="WP_009765447.1">
    <property type="nucleotide sequence ID" value="NZ_CP009223.1"/>
</dbReference>
<evidence type="ECO:0000256" key="7">
    <source>
        <dbReference type="ARBA" id="ARBA00023029"/>
    </source>
</evidence>
<keyword evidence="3" id="KW-0479">Metal-binding</keyword>
<dbReference type="InterPro" id="IPR028612">
    <property type="entry name" value="Topoisom_1_IA"/>
</dbReference>
<organism evidence="14 15">
    <name type="scientific">Weissella ceti</name>
    <dbReference type="NCBI Taxonomy" id="759620"/>
    <lineage>
        <taxon>Bacteria</taxon>
        <taxon>Bacillati</taxon>
        <taxon>Bacillota</taxon>
        <taxon>Bacilli</taxon>
        <taxon>Lactobacillales</taxon>
        <taxon>Lactobacillaceae</taxon>
        <taxon>Weissella</taxon>
    </lineage>
</organism>
<evidence type="ECO:0000256" key="3">
    <source>
        <dbReference type="ARBA" id="ARBA00022723"/>
    </source>
</evidence>
<dbReference type="PROSITE" id="PS52039">
    <property type="entry name" value="TOPO_IA_2"/>
    <property type="match status" value="1"/>
</dbReference>
<sequence length="731" mass="82020">MAEKIAKEKKAPVKRATTKKTKPKGKNLVIVESPSKAKTIEKYLGSTYKVIASVGHVRDLPKSQMGVDIEHDYNPKYINIRGKGDLIKSLKKEAKAAKKVYLASDPDREGEAIAWHLSHILDLDIEAGENRVVFNEITKDTVKDAFKHPRSIDMNLVDAQQARRILDRLVGYSISPILWKKVKKGLSAGRVQSVALGLVIDREKEIQAFEPEEYWTLDSEFKKARTKFKAAFWGLDDKKTPLPDNETVQMVMQRIDREAPFDISKVEAKERRRKPQLPFTTSTMQQTANNQLNFRARKTMMAAQQLYEGINLGGKEGSVGLITYMRTDSTRLSETAKNDAAQFILNEYGAEYAASKPATGKLSEGAQDAHEAIRPTSVFRTPSSVKDKLTNDQFKLYQLIWSRFVASQMTAEVLDTMAVTVEQNGVQFRANGSKTKFAGFTKAYPAAKEKENKLPDLQVGDKVDLMQTSPEQHFTQPPARYTEAALVKALEENGVGRPSTYAATIETIQKRAYVKMDAKKFVPTEIGELVQATMDEYFSDITNVAFTAKVEEKLDDVESAEENWVEVVDEFYRPFAKELETAEAEMEKVVLKDVLADEDCDVCGAPMLIKLGRYGKFKACSRFPDCRRTETIVTEIGLACPKCKVGQIVQRKTRRGRTFYGCSRYPDCDFVSWDKPTDKTLPDGTTPKEGEEAEAVEKKDTAKKATKKTDKKPAAKAKPKAKKATKSTTKK</sequence>
<name>A0A075TZU3_9LACO</name>
<dbReference type="HAMAP" id="MF_00952">
    <property type="entry name" value="Topoisom_1_prok"/>
    <property type="match status" value="1"/>
</dbReference>
<dbReference type="SMART" id="SM00437">
    <property type="entry name" value="TOP1Ac"/>
    <property type="match status" value="1"/>
</dbReference>